<accession>A0AC60PG38</accession>
<reference evidence="1 2" key="1">
    <citation type="journal article" date="2020" name="Cell">
        <title>Large-Scale Comparative Analyses of Tick Genomes Elucidate Their Genetic Diversity and Vector Capacities.</title>
        <authorList>
            <consortium name="Tick Genome and Microbiome Consortium (TIGMIC)"/>
            <person name="Jia N."/>
            <person name="Wang J."/>
            <person name="Shi W."/>
            <person name="Du L."/>
            <person name="Sun Y."/>
            <person name="Zhan W."/>
            <person name="Jiang J.F."/>
            <person name="Wang Q."/>
            <person name="Zhang B."/>
            <person name="Ji P."/>
            <person name="Bell-Sakyi L."/>
            <person name="Cui X.M."/>
            <person name="Yuan T.T."/>
            <person name="Jiang B.G."/>
            <person name="Yang W.F."/>
            <person name="Lam T.T."/>
            <person name="Chang Q.C."/>
            <person name="Ding S.J."/>
            <person name="Wang X.J."/>
            <person name="Zhu J.G."/>
            <person name="Ruan X.D."/>
            <person name="Zhao L."/>
            <person name="Wei J.T."/>
            <person name="Ye R.Z."/>
            <person name="Que T.C."/>
            <person name="Du C.H."/>
            <person name="Zhou Y.H."/>
            <person name="Cheng J.X."/>
            <person name="Dai P.F."/>
            <person name="Guo W.B."/>
            <person name="Han X.H."/>
            <person name="Huang E.J."/>
            <person name="Li L.F."/>
            <person name="Wei W."/>
            <person name="Gao Y.C."/>
            <person name="Liu J.Z."/>
            <person name="Shao H.Z."/>
            <person name="Wang X."/>
            <person name="Wang C.C."/>
            <person name="Yang T.C."/>
            <person name="Huo Q.B."/>
            <person name="Li W."/>
            <person name="Chen H.Y."/>
            <person name="Chen S.E."/>
            <person name="Zhou L.G."/>
            <person name="Ni X.B."/>
            <person name="Tian J.H."/>
            <person name="Sheng Y."/>
            <person name="Liu T."/>
            <person name="Pan Y.S."/>
            <person name="Xia L.Y."/>
            <person name="Li J."/>
            <person name="Zhao F."/>
            <person name="Cao W.C."/>
        </authorList>
    </citation>
    <scope>NUCLEOTIDE SEQUENCE [LARGE SCALE GENOMIC DNA]</scope>
    <source>
        <strain evidence="1">Iper-2018</strain>
    </source>
</reference>
<proteinExistence type="predicted"/>
<keyword evidence="2" id="KW-1185">Reference proteome</keyword>
<protein>
    <submittedName>
        <fullName evidence="1">Uncharacterized protein</fullName>
    </submittedName>
</protein>
<name>A0AC60PG38_IXOPE</name>
<sequence length="95" mass="10238">MPTSKECVCCRECPPAVATHPEGFITEHTDFAAICLQLCVLRVAFWALQEEERHPAPGENNLILPLMMSSNLNEALVASSIVVCITGTSSTASFS</sequence>
<organism evidence="1 2">
    <name type="scientific">Ixodes persulcatus</name>
    <name type="common">Taiga tick</name>
    <dbReference type="NCBI Taxonomy" id="34615"/>
    <lineage>
        <taxon>Eukaryota</taxon>
        <taxon>Metazoa</taxon>
        <taxon>Ecdysozoa</taxon>
        <taxon>Arthropoda</taxon>
        <taxon>Chelicerata</taxon>
        <taxon>Arachnida</taxon>
        <taxon>Acari</taxon>
        <taxon>Parasitiformes</taxon>
        <taxon>Ixodida</taxon>
        <taxon>Ixodoidea</taxon>
        <taxon>Ixodidae</taxon>
        <taxon>Ixodinae</taxon>
        <taxon>Ixodes</taxon>
    </lineage>
</organism>
<evidence type="ECO:0000313" key="1">
    <source>
        <dbReference type="EMBL" id="KAG0419116.1"/>
    </source>
</evidence>
<dbReference type="Proteomes" id="UP000805193">
    <property type="component" value="Unassembled WGS sequence"/>
</dbReference>
<gene>
    <name evidence="1" type="ORF">HPB47_004354</name>
</gene>
<evidence type="ECO:0000313" key="2">
    <source>
        <dbReference type="Proteomes" id="UP000805193"/>
    </source>
</evidence>
<dbReference type="EMBL" id="JABSTQ010010660">
    <property type="protein sequence ID" value="KAG0419116.1"/>
    <property type="molecule type" value="Genomic_DNA"/>
</dbReference>
<comment type="caution">
    <text evidence="1">The sequence shown here is derived from an EMBL/GenBank/DDBJ whole genome shotgun (WGS) entry which is preliminary data.</text>
</comment>